<evidence type="ECO:0000313" key="4">
    <source>
        <dbReference type="Proteomes" id="UP000183832"/>
    </source>
</evidence>
<dbReference type="Proteomes" id="UP000183832">
    <property type="component" value="Unassembled WGS sequence"/>
</dbReference>
<name>A0A1J1ITI5_9DIPT</name>
<organism evidence="3 4">
    <name type="scientific">Clunio marinus</name>
    <dbReference type="NCBI Taxonomy" id="568069"/>
    <lineage>
        <taxon>Eukaryota</taxon>
        <taxon>Metazoa</taxon>
        <taxon>Ecdysozoa</taxon>
        <taxon>Arthropoda</taxon>
        <taxon>Hexapoda</taxon>
        <taxon>Insecta</taxon>
        <taxon>Pterygota</taxon>
        <taxon>Neoptera</taxon>
        <taxon>Endopterygota</taxon>
        <taxon>Diptera</taxon>
        <taxon>Nematocera</taxon>
        <taxon>Chironomoidea</taxon>
        <taxon>Chironomidae</taxon>
        <taxon>Clunio</taxon>
    </lineage>
</organism>
<dbReference type="EMBL" id="CVRI01000059">
    <property type="protein sequence ID" value="CRL03555.1"/>
    <property type="molecule type" value="Genomic_DNA"/>
</dbReference>
<keyword evidence="2" id="KW-0812">Transmembrane</keyword>
<gene>
    <name evidence="3" type="ORF">CLUMA_CG016708</name>
</gene>
<keyword evidence="4" id="KW-1185">Reference proteome</keyword>
<dbReference type="AlphaFoldDB" id="A0A1J1ITI5"/>
<reference evidence="3 4" key="1">
    <citation type="submission" date="2015-04" db="EMBL/GenBank/DDBJ databases">
        <authorList>
            <person name="Syromyatnikov M.Y."/>
            <person name="Popov V.N."/>
        </authorList>
    </citation>
    <scope>NUCLEOTIDE SEQUENCE [LARGE SCALE GENOMIC DNA]</scope>
</reference>
<sequence length="75" mass="8602">MNKSQREEEVITPSSNFLPTSKQDGLEIIELVSEEKILFQFSPNDPQKPDAQIFPLTTFFIFLLHSFLVSSISKQ</sequence>
<protein>
    <submittedName>
        <fullName evidence="3">CLUMA_CG016708, isoform A</fullName>
    </submittedName>
</protein>
<keyword evidence="2" id="KW-0472">Membrane</keyword>
<evidence type="ECO:0000256" key="1">
    <source>
        <dbReference type="SAM" id="MobiDB-lite"/>
    </source>
</evidence>
<evidence type="ECO:0000256" key="2">
    <source>
        <dbReference type="SAM" id="Phobius"/>
    </source>
</evidence>
<feature type="region of interest" description="Disordered" evidence="1">
    <location>
        <begin position="1"/>
        <end position="20"/>
    </location>
</feature>
<accession>A0A1J1ITI5</accession>
<keyword evidence="2" id="KW-1133">Transmembrane helix</keyword>
<evidence type="ECO:0000313" key="3">
    <source>
        <dbReference type="EMBL" id="CRL03555.1"/>
    </source>
</evidence>
<proteinExistence type="predicted"/>
<feature type="transmembrane region" description="Helical" evidence="2">
    <location>
        <begin position="53"/>
        <end position="72"/>
    </location>
</feature>